<protein>
    <submittedName>
        <fullName evidence="1">Uncharacterized protein</fullName>
    </submittedName>
</protein>
<reference evidence="1" key="1">
    <citation type="submission" date="2022-04" db="EMBL/GenBank/DDBJ databases">
        <title>Genome of the entomopathogenic fungus Entomophthora muscae.</title>
        <authorList>
            <person name="Elya C."/>
            <person name="Lovett B.R."/>
            <person name="Lee E."/>
            <person name="Macias A.M."/>
            <person name="Hajek A.E."/>
            <person name="De Bivort B.L."/>
            <person name="Kasson M.T."/>
            <person name="De Fine Licht H.H."/>
            <person name="Stajich J.E."/>
        </authorList>
    </citation>
    <scope>NUCLEOTIDE SEQUENCE</scope>
    <source>
        <strain evidence="1">Berkeley</strain>
    </source>
</reference>
<evidence type="ECO:0000313" key="1">
    <source>
        <dbReference type="EMBL" id="KAJ9086784.1"/>
    </source>
</evidence>
<evidence type="ECO:0000313" key="2">
    <source>
        <dbReference type="Proteomes" id="UP001165960"/>
    </source>
</evidence>
<gene>
    <name evidence="1" type="ORF">DSO57_1000409</name>
</gene>
<accession>A0ACC2UI71</accession>
<dbReference type="EMBL" id="QTSX02000711">
    <property type="protein sequence ID" value="KAJ9086784.1"/>
    <property type="molecule type" value="Genomic_DNA"/>
</dbReference>
<dbReference type="Proteomes" id="UP001165960">
    <property type="component" value="Unassembled WGS sequence"/>
</dbReference>
<proteinExistence type="predicted"/>
<comment type="caution">
    <text evidence="1">The sequence shown here is derived from an EMBL/GenBank/DDBJ whole genome shotgun (WGS) entry which is preliminary data.</text>
</comment>
<keyword evidence="2" id="KW-1185">Reference proteome</keyword>
<organism evidence="1 2">
    <name type="scientific">Entomophthora muscae</name>
    <dbReference type="NCBI Taxonomy" id="34485"/>
    <lineage>
        <taxon>Eukaryota</taxon>
        <taxon>Fungi</taxon>
        <taxon>Fungi incertae sedis</taxon>
        <taxon>Zoopagomycota</taxon>
        <taxon>Entomophthoromycotina</taxon>
        <taxon>Entomophthoromycetes</taxon>
        <taxon>Entomophthorales</taxon>
        <taxon>Entomophthoraceae</taxon>
        <taxon>Entomophthora</taxon>
    </lineage>
</organism>
<sequence>MKIWNLLSASLVTASGIEISERKDFIRSRFRETWKSYVTNAFGADEINPLTGQAKSEVWGGWGVTLIDSLDTLWLLDMKEEFTEAVKKISKVDFSRGKHVSSFFEVTIRNLGGLISAFDLSGEEILLKKAKDLADVLLKDFNSPSGFPYTNFDFKTRKPVPEADASLANVGSCQLEFARLSQLTGDPKYVTVALRVYDVLDRNKKGPGLYYSTVDVNTGNFSSETLTYGGYGDSFFEYLVKLRILLGPTKGRKYLRMFDESIATMKRSLVSRCKDSVCIGKLEQGMYLSETEHLMFFVPGMLLLGEEFLPKSRMGKLGLELLDGFIALQQSIPTGLAPESVSFSSSSPLRIQNPHNSLRPELAESLFYAHRFTNDSLYREKCWDLFVGFDRYTRTRFGYAEYRDVTSTKKSANLEGNMPSYFLAETFKYLYLCQAPESVLPLDKFVLNTEAHPFRIPH</sequence>
<name>A0ACC2UI71_9FUNG</name>